<gene>
    <name evidence="1" type="ORF">PMG25_06690</name>
</gene>
<proteinExistence type="predicted"/>
<keyword evidence="2" id="KW-1185">Reference proteome</keyword>
<name>A0ABT7B3M2_9CYAN</name>
<reference evidence="1 2" key="1">
    <citation type="submission" date="2023-01" db="EMBL/GenBank/DDBJ databases">
        <title>Novel diversity within Roseofilum (Cyanobacteria; Desertifilaceae) from marine benthic mats with descriptions of four novel species.</title>
        <authorList>
            <person name="Wang Y."/>
            <person name="Berthold D.E."/>
            <person name="Hu J."/>
            <person name="Lefler F.W."/>
            <person name="Laughinghouse H.D. IV."/>
        </authorList>
    </citation>
    <scope>NUCLEOTIDE SEQUENCE [LARGE SCALE GENOMIC DNA]</scope>
    <source>
        <strain evidence="1 2">BLCC-M114</strain>
    </source>
</reference>
<protein>
    <submittedName>
        <fullName evidence="1">Uncharacterized protein</fullName>
    </submittedName>
</protein>
<organism evidence="1 2">
    <name type="scientific">Roseofilum capinflatum BLCC-M114</name>
    <dbReference type="NCBI Taxonomy" id="3022440"/>
    <lineage>
        <taxon>Bacteria</taxon>
        <taxon>Bacillati</taxon>
        <taxon>Cyanobacteriota</taxon>
        <taxon>Cyanophyceae</taxon>
        <taxon>Desertifilales</taxon>
        <taxon>Desertifilaceae</taxon>
        <taxon>Roseofilum</taxon>
        <taxon>Roseofilum capinflatum</taxon>
    </lineage>
</organism>
<evidence type="ECO:0000313" key="1">
    <source>
        <dbReference type="EMBL" id="MDJ1173778.1"/>
    </source>
</evidence>
<sequence>MVLLYQRLLKTVKTDPPNESNAQDRESKVTKRLPTQTQLTSIYFLERRFLL</sequence>
<accession>A0ABT7B3M2</accession>
<evidence type="ECO:0000313" key="2">
    <source>
        <dbReference type="Proteomes" id="UP001235849"/>
    </source>
</evidence>
<dbReference type="EMBL" id="JAQOSO010000029">
    <property type="protein sequence ID" value="MDJ1173778.1"/>
    <property type="molecule type" value="Genomic_DNA"/>
</dbReference>
<dbReference type="Proteomes" id="UP001235849">
    <property type="component" value="Unassembled WGS sequence"/>
</dbReference>
<comment type="caution">
    <text evidence="1">The sequence shown here is derived from an EMBL/GenBank/DDBJ whole genome shotgun (WGS) entry which is preliminary data.</text>
</comment>
<dbReference type="RefSeq" id="WP_283766127.1">
    <property type="nucleotide sequence ID" value="NZ_JAQOSO010000029.1"/>
</dbReference>